<accession>X0S9V8</accession>
<gene>
    <name evidence="1" type="ORF">S01H1_10571</name>
</gene>
<dbReference type="AlphaFoldDB" id="X0S9V8"/>
<evidence type="ECO:0000313" key="1">
    <source>
        <dbReference type="EMBL" id="GAF72717.1"/>
    </source>
</evidence>
<comment type="caution">
    <text evidence="1">The sequence shown here is derived from an EMBL/GenBank/DDBJ whole genome shotgun (WGS) entry which is preliminary data.</text>
</comment>
<reference evidence="1" key="1">
    <citation type="journal article" date="2014" name="Front. Microbiol.">
        <title>High frequency of phylogenetically diverse reductive dehalogenase-homologous genes in deep subseafloor sedimentary metagenomes.</title>
        <authorList>
            <person name="Kawai M."/>
            <person name="Futagami T."/>
            <person name="Toyoda A."/>
            <person name="Takaki Y."/>
            <person name="Nishi S."/>
            <person name="Hori S."/>
            <person name="Arai W."/>
            <person name="Tsubouchi T."/>
            <person name="Morono Y."/>
            <person name="Uchiyama I."/>
            <person name="Ito T."/>
            <person name="Fujiyama A."/>
            <person name="Inagaki F."/>
            <person name="Takami H."/>
        </authorList>
    </citation>
    <scope>NUCLEOTIDE SEQUENCE</scope>
    <source>
        <strain evidence="1">Expedition CK06-06</strain>
    </source>
</reference>
<dbReference type="EMBL" id="BARS01005394">
    <property type="protein sequence ID" value="GAF72717.1"/>
    <property type="molecule type" value="Genomic_DNA"/>
</dbReference>
<proteinExistence type="predicted"/>
<organism evidence="1">
    <name type="scientific">marine sediment metagenome</name>
    <dbReference type="NCBI Taxonomy" id="412755"/>
    <lineage>
        <taxon>unclassified sequences</taxon>
        <taxon>metagenomes</taxon>
        <taxon>ecological metagenomes</taxon>
    </lineage>
</organism>
<protein>
    <submittedName>
        <fullName evidence="1">Uncharacterized protein</fullName>
    </submittedName>
</protein>
<name>X0S9V8_9ZZZZ</name>
<sequence length="121" mass="13777">MATNQTGWETREVRIVNWTDERGRKYKSRIPDGARDEDAHMGILIGPPSVADALGWPEPLATRLHNNLFDRGLFTAEIVRKSPQALQAVIRATFKIDVHILMDAYVKAGMELYIDDNEREN</sequence>